<sequence>MKLRSLAASLALVGGALAFVPAAAHADDPEFPRNGIIPVGVYQIGTGPGNVVGTPLAGCDLHVSGDTVSVRLTCPAFGRDGRQIPVGPDQTYVVLDGLPLGLDLHDIDPRQGMWSGTVNVAATPVILPYPLAGVWLQRR</sequence>
<keyword evidence="3" id="KW-1185">Reference proteome</keyword>
<evidence type="ECO:0000313" key="3">
    <source>
        <dbReference type="Proteomes" id="UP000707731"/>
    </source>
</evidence>
<dbReference type="RefSeq" id="WP_195003540.1">
    <property type="nucleotide sequence ID" value="NZ_JADLQN010000003.1"/>
</dbReference>
<organism evidence="2 3">
    <name type="scientific">Nocardia higoensis</name>
    <dbReference type="NCBI Taxonomy" id="228599"/>
    <lineage>
        <taxon>Bacteria</taxon>
        <taxon>Bacillati</taxon>
        <taxon>Actinomycetota</taxon>
        <taxon>Actinomycetes</taxon>
        <taxon>Mycobacteriales</taxon>
        <taxon>Nocardiaceae</taxon>
        <taxon>Nocardia</taxon>
    </lineage>
</organism>
<accession>A0ABS0DE19</accession>
<keyword evidence="1" id="KW-0732">Signal</keyword>
<reference evidence="2 3" key="1">
    <citation type="submission" date="2020-10" db="EMBL/GenBank/DDBJ databases">
        <title>Identification of Nocardia species via Next-generation sequencing and recognition of intraspecies genetic diversity.</title>
        <authorList>
            <person name="Li P."/>
            <person name="Li P."/>
            <person name="Lu B."/>
        </authorList>
    </citation>
    <scope>NUCLEOTIDE SEQUENCE [LARGE SCALE GENOMIC DNA]</scope>
    <source>
        <strain evidence="2 3">BJ06-0143</strain>
    </source>
</reference>
<evidence type="ECO:0000256" key="1">
    <source>
        <dbReference type="SAM" id="SignalP"/>
    </source>
</evidence>
<dbReference type="EMBL" id="JADLQN010000003">
    <property type="protein sequence ID" value="MBF6356709.1"/>
    <property type="molecule type" value="Genomic_DNA"/>
</dbReference>
<gene>
    <name evidence="2" type="ORF">IU449_19525</name>
</gene>
<comment type="caution">
    <text evidence="2">The sequence shown here is derived from an EMBL/GenBank/DDBJ whole genome shotgun (WGS) entry which is preliminary data.</text>
</comment>
<dbReference type="Proteomes" id="UP000707731">
    <property type="component" value="Unassembled WGS sequence"/>
</dbReference>
<evidence type="ECO:0000313" key="2">
    <source>
        <dbReference type="EMBL" id="MBF6356709.1"/>
    </source>
</evidence>
<feature type="signal peptide" evidence="1">
    <location>
        <begin position="1"/>
        <end position="26"/>
    </location>
</feature>
<feature type="chain" id="PRO_5045326373" evidence="1">
    <location>
        <begin position="27"/>
        <end position="139"/>
    </location>
</feature>
<proteinExistence type="predicted"/>
<protein>
    <submittedName>
        <fullName evidence="2">Uncharacterized protein</fullName>
    </submittedName>
</protein>
<name>A0ABS0DE19_9NOCA</name>